<protein>
    <submittedName>
        <fullName evidence="1">Uncharacterized protein MANES_17G081000</fullName>
    </submittedName>
</protein>
<name>A0A2P2QE91_RHIMU</name>
<proteinExistence type="predicted"/>
<evidence type="ECO:0000313" key="1">
    <source>
        <dbReference type="EMBL" id="MBX65224.1"/>
    </source>
</evidence>
<dbReference type="EMBL" id="GGEC01084740">
    <property type="protein sequence ID" value="MBX65224.1"/>
    <property type="molecule type" value="Transcribed_RNA"/>
</dbReference>
<organism evidence="1">
    <name type="scientific">Rhizophora mucronata</name>
    <name type="common">Asiatic mangrove</name>
    <dbReference type="NCBI Taxonomy" id="61149"/>
    <lineage>
        <taxon>Eukaryota</taxon>
        <taxon>Viridiplantae</taxon>
        <taxon>Streptophyta</taxon>
        <taxon>Embryophyta</taxon>
        <taxon>Tracheophyta</taxon>
        <taxon>Spermatophyta</taxon>
        <taxon>Magnoliopsida</taxon>
        <taxon>eudicotyledons</taxon>
        <taxon>Gunneridae</taxon>
        <taxon>Pentapetalae</taxon>
        <taxon>rosids</taxon>
        <taxon>fabids</taxon>
        <taxon>Malpighiales</taxon>
        <taxon>Rhizophoraceae</taxon>
        <taxon>Rhizophora</taxon>
    </lineage>
</organism>
<accession>A0A2P2QE91</accession>
<dbReference type="AlphaFoldDB" id="A0A2P2QE91"/>
<sequence>MLLIVHCCACVLGLKEKKIWWSSTLQASKLRRSPIRSPELLAFARR</sequence>
<reference evidence="1" key="1">
    <citation type="submission" date="2018-02" db="EMBL/GenBank/DDBJ databases">
        <title>Rhizophora mucronata_Transcriptome.</title>
        <authorList>
            <person name="Meera S.P."/>
            <person name="Sreeshan A."/>
            <person name="Augustine A."/>
        </authorList>
    </citation>
    <scope>NUCLEOTIDE SEQUENCE</scope>
    <source>
        <tissue evidence="1">Leaf</tissue>
    </source>
</reference>